<dbReference type="EMBL" id="JAAOZC010000002">
    <property type="protein sequence ID" value="NIJ07610.1"/>
    <property type="molecule type" value="Genomic_DNA"/>
</dbReference>
<dbReference type="RefSeq" id="WP_167072460.1">
    <property type="nucleotide sequence ID" value="NZ_JAAOZC010000002.1"/>
</dbReference>
<reference evidence="1 2" key="1">
    <citation type="submission" date="2020-03" db="EMBL/GenBank/DDBJ databases">
        <title>Genomic Encyclopedia of Type Strains, Phase III (KMG-III): the genomes of soil and plant-associated and newly described type strains.</title>
        <authorList>
            <person name="Whitman W."/>
        </authorList>
    </citation>
    <scope>NUCLEOTIDE SEQUENCE [LARGE SCALE GENOMIC DNA]</scope>
    <source>
        <strain evidence="1 2">CECT 8804</strain>
    </source>
</reference>
<evidence type="ECO:0008006" key="3">
    <source>
        <dbReference type="Google" id="ProtNLM"/>
    </source>
</evidence>
<sequence length="225" mass="25009">MATHALIMGAPSRAPSLPATNRRSFLGALAFAPVAASPIIAFAAKAESVRVDRTVWDRAFATMEAAKQASDEFDNNVLAPVDAELERIAPRPELSFDHTAKSGQVARYEMWVTDLHRWDNHSVPEIRESAARVRGAWNKHVEAQRRLGWEPICDESERLCEIRCDHESDLIAIPAPDHAALLWKLEHLYGPSARAYDGSGPTYCAEWVNALMNDARRLLSQEAKA</sequence>
<gene>
    <name evidence="1" type="ORF">FHS31_001206</name>
</gene>
<proteinExistence type="predicted"/>
<protein>
    <recommendedName>
        <fullName evidence="3">Twin-arginine translocation signal domain-containing protein</fullName>
    </recommendedName>
</protein>
<evidence type="ECO:0000313" key="2">
    <source>
        <dbReference type="Proteomes" id="UP000727456"/>
    </source>
</evidence>
<accession>A0ABX0TSW2</accession>
<organism evidence="1 2">
    <name type="scientific">Sphingomonas vulcanisoli</name>
    <dbReference type="NCBI Taxonomy" id="1658060"/>
    <lineage>
        <taxon>Bacteria</taxon>
        <taxon>Pseudomonadati</taxon>
        <taxon>Pseudomonadota</taxon>
        <taxon>Alphaproteobacteria</taxon>
        <taxon>Sphingomonadales</taxon>
        <taxon>Sphingomonadaceae</taxon>
        <taxon>Sphingomonas</taxon>
    </lineage>
</organism>
<evidence type="ECO:0000313" key="1">
    <source>
        <dbReference type="EMBL" id="NIJ07610.1"/>
    </source>
</evidence>
<name>A0ABX0TSW2_9SPHN</name>
<keyword evidence="2" id="KW-1185">Reference proteome</keyword>
<dbReference type="Proteomes" id="UP000727456">
    <property type="component" value="Unassembled WGS sequence"/>
</dbReference>
<comment type="caution">
    <text evidence="1">The sequence shown here is derived from an EMBL/GenBank/DDBJ whole genome shotgun (WGS) entry which is preliminary data.</text>
</comment>